<dbReference type="PANTHER" id="PTHR37984:SF5">
    <property type="entry name" value="PROTEIN NYNRIN-LIKE"/>
    <property type="match status" value="1"/>
</dbReference>
<keyword evidence="4" id="KW-0540">Nuclease</keyword>
<keyword evidence="12" id="KW-0239">DNA-directed DNA polymerase</keyword>
<evidence type="ECO:0000256" key="12">
    <source>
        <dbReference type="ARBA" id="ARBA00022932"/>
    </source>
</evidence>
<evidence type="ECO:0000256" key="1">
    <source>
        <dbReference type="ARBA" id="ARBA00022670"/>
    </source>
</evidence>
<accession>A0A6L2K738</accession>
<evidence type="ECO:0000313" key="17">
    <source>
        <dbReference type="EMBL" id="GEU44507.1"/>
    </source>
</evidence>
<keyword evidence="1" id="KW-0645">Protease</keyword>
<gene>
    <name evidence="17" type="ORF">Tci_016485</name>
</gene>
<dbReference type="InterPro" id="IPR021109">
    <property type="entry name" value="Peptidase_aspartic_dom_sf"/>
</dbReference>
<evidence type="ECO:0000256" key="8">
    <source>
        <dbReference type="ARBA" id="ARBA00022801"/>
    </source>
</evidence>
<dbReference type="PANTHER" id="PTHR37984">
    <property type="entry name" value="PROTEIN CBG26694"/>
    <property type="match status" value="1"/>
</dbReference>
<name>A0A6L2K738_TANCI</name>
<dbReference type="GO" id="GO:0006508">
    <property type="term" value="P:proteolysis"/>
    <property type="evidence" value="ECO:0007669"/>
    <property type="project" value="UniProtKB-KW"/>
</dbReference>
<dbReference type="InterPro" id="IPR012337">
    <property type="entry name" value="RNaseH-like_sf"/>
</dbReference>
<keyword evidence="13" id="KW-0238">DNA-binding</keyword>
<organism evidence="17">
    <name type="scientific">Tanacetum cinerariifolium</name>
    <name type="common">Dalmatian daisy</name>
    <name type="synonym">Chrysanthemum cinerariifolium</name>
    <dbReference type="NCBI Taxonomy" id="118510"/>
    <lineage>
        <taxon>Eukaryota</taxon>
        <taxon>Viridiplantae</taxon>
        <taxon>Streptophyta</taxon>
        <taxon>Embryophyta</taxon>
        <taxon>Tracheophyta</taxon>
        <taxon>Spermatophyta</taxon>
        <taxon>Magnoliopsida</taxon>
        <taxon>eudicotyledons</taxon>
        <taxon>Gunneridae</taxon>
        <taxon>Pentapetalae</taxon>
        <taxon>asterids</taxon>
        <taxon>campanulids</taxon>
        <taxon>Asterales</taxon>
        <taxon>Asteraceae</taxon>
        <taxon>Asteroideae</taxon>
        <taxon>Anthemideae</taxon>
        <taxon>Anthemidinae</taxon>
        <taxon>Tanacetum</taxon>
    </lineage>
</organism>
<dbReference type="InterPro" id="IPR056924">
    <property type="entry name" value="SH3_Tf2-1"/>
</dbReference>
<keyword evidence="14" id="KW-0233">DNA recombination</keyword>
<evidence type="ECO:0000256" key="13">
    <source>
        <dbReference type="ARBA" id="ARBA00023125"/>
    </source>
</evidence>
<dbReference type="GO" id="GO:0006310">
    <property type="term" value="P:DNA recombination"/>
    <property type="evidence" value="ECO:0007669"/>
    <property type="project" value="UniProtKB-KW"/>
</dbReference>
<keyword evidence="8" id="KW-0378">Hydrolase</keyword>
<evidence type="ECO:0000256" key="7">
    <source>
        <dbReference type="ARBA" id="ARBA00022759"/>
    </source>
</evidence>
<evidence type="ECO:0000259" key="16">
    <source>
        <dbReference type="PROSITE" id="PS50994"/>
    </source>
</evidence>
<keyword evidence="5" id="KW-0479">Metal-binding</keyword>
<dbReference type="GO" id="GO:0003887">
    <property type="term" value="F:DNA-directed DNA polymerase activity"/>
    <property type="evidence" value="ECO:0007669"/>
    <property type="project" value="UniProtKB-KW"/>
</dbReference>
<dbReference type="InterPro" id="IPR001584">
    <property type="entry name" value="Integrase_cat-core"/>
</dbReference>
<proteinExistence type="predicted"/>
<keyword evidence="3" id="KW-0548">Nucleotidyltransferase</keyword>
<dbReference type="GO" id="GO:0046872">
    <property type="term" value="F:metal ion binding"/>
    <property type="evidence" value="ECO:0007669"/>
    <property type="project" value="UniProtKB-KW"/>
</dbReference>
<dbReference type="PROSITE" id="PS50994">
    <property type="entry name" value="INTEGRASE"/>
    <property type="match status" value="1"/>
</dbReference>
<keyword evidence="10" id="KW-0229">DNA integration</keyword>
<dbReference type="GO" id="GO:0004519">
    <property type="term" value="F:endonuclease activity"/>
    <property type="evidence" value="ECO:0007669"/>
    <property type="project" value="UniProtKB-KW"/>
</dbReference>
<feature type="compositionally biased region" description="Polar residues" evidence="15">
    <location>
        <begin position="609"/>
        <end position="620"/>
    </location>
</feature>
<dbReference type="AlphaFoldDB" id="A0A6L2K738"/>
<dbReference type="InterPro" id="IPR050951">
    <property type="entry name" value="Retrovirus_Pol_polyprotein"/>
</dbReference>
<dbReference type="GO" id="GO:0015074">
    <property type="term" value="P:DNA integration"/>
    <property type="evidence" value="ECO:0007669"/>
    <property type="project" value="UniProtKB-KW"/>
</dbReference>
<reference evidence="17" key="1">
    <citation type="journal article" date="2019" name="Sci. Rep.">
        <title>Draft genome of Tanacetum cinerariifolium, the natural source of mosquito coil.</title>
        <authorList>
            <person name="Yamashiro T."/>
            <person name="Shiraishi A."/>
            <person name="Satake H."/>
            <person name="Nakayama K."/>
        </authorList>
    </citation>
    <scope>NUCLEOTIDE SEQUENCE</scope>
</reference>
<dbReference type="Gene3D" id="3.30.420.10">
    <property type="entry name" value="Ribonuclease H-like superfamily/Ribonuclease H"/>
    <property type="match status" value="1"/>
</dbReference>
<dbReference type="Pfam" id="PF24626">
    <property type="entry name" value="SH3_Tf2-1"/>
    <property type="match status" value="1"/>
</dbReference>
<feature type="region of interest" description="Disordered" evidence="15">
    <location>
        <begin position="608"/>
        <end position="633"/>
    </location>
</feature>
<feature type="domain" description="Integrase catalytic" evidence="16">
    <location>
        <begin position="171"/>
        <end position="296"/>
    </location>
</feature>
<keyword evidence="6" id="KW-0064">Aspartyl protease</keyword>
<evidence type="ECO:0000256" key="2">
    <source>
        <dbReference type="ARBA" id="ARBA00022679"/>
    </source>
</evidence>
<keyword evidence="11 17" id="KW-0695">RNA-directed DNA polymerase</keyword>
<evidence type="ECO:0000256" key="6">
    <source>
        <dbReference type="ARBA" id="ARBA00022750"/>
    </source>
</evidence>
<dbReference type="GO" id="GO:0003677">
    <property type="term" value="F:DNA binding"/>
    <property type="evidence" value="ECO:0007669"/>
    <property type="project" value="UniProtKB-KW"/>
</dbReference>
<keyword evidence="2" id="KW-0808">Transferase</keyword>
<keyword evidence="9" id="KW-0460">Magnesium</keyword>
<keyword evidence="7" id="KW-0255">Endonuclease</keyword>
<evidence type="ECO:0000256" key="3">
    <source>
        <dbReference type="ARBA" id="ARBA00022695"/>
    </source>
</evidence>
<dbReference type="Gene3D" id="2.40.70.10">
    <property type="entry name" value="Acid Proteases"/>
    <property type="match status" value="1"/>
</dbReference>
<evidence type="ECO:0000256" key="9">
    <source>
        <dbReference type="ARBA" id="ARBA00022842"/>
    </source>
</evidence>
<dbReference type="GO" id="GO:0004190">
    <property type="term" value="F:aspartic-type endopeptidase activity"/>
    <property type="evidence" value="ECO:0007669"/>
    <property type="project" value="UniProtKB-KW"/>
</dbReference>
<comment type="caution">
    <text evidence="17">The sequence shown here is derived from an EMBL/GenBank/DDBJ whole genome shotgun (WGS) entry which is preliminary data.</text>
</comment>
<dbReference type="SUPFAM" id="SSF53098">
    <property type="entry name" value="Ribonuclease H-like"/>
    <property type="match status" value="1"/>
</dbReference>
<evidence type="ECO:0000256" key="15">
    <source>
        <dbReference type="SAM" id="MobiDB-lite"/>
    </source>
</evidence>
<evidence type="ECO:0000256" key="10">
    <source>
        <dbReference type="ARBA" id="ARBA00022908"/>
    </source>
</evidence>
<evidence type="ECO:0000256" key="5">
    <source>
        <dbReference type="ARBA" id="ARBA00022723"/>
    </source>
</evidence>
<evidence type="ECO:0000256" key="11">
    <source>
        <dbReference type="ARBA" id="ARBA00022918"/>
    </source>
</evidence>
<dbReference type="InterPro" id="IPR041588">
    <property type="entry name" value="Integrase_H2C2"/>
</dbReference>
<dbReference type="Gene3D" id="1.10.340.70">
    <property type="match status" value="1"/>
</dbReference>
<sequence length="931" mass="106370">MLTIRPTCRPSLISCLPLLGESLPSVPDAYAVVVSGVSGAETRVHTHAPGAISKTNSAGSTQVSLIPYPIPRSEGTKHETMPMTKARKPENFKKEDVGSMIWLPCYGDLRIVIMHEAHKSKYSIHPGSDKMYQDMKKLYWWPNIKADITTYVSKCLTCAKVKAEHQRPSGLLVQPKIPEWKWDNITTDFVTKLPKYSQGYDTIWVIVDRLTKLAIFTPMRETDPMDKLARMYLKEVVTRHGIPVSIICDRDPRFASNFWRSLQNALGTNLDMSTAYHPQTDRQSERTIQTLEYMFRACAIDFGKGVVRFGKRRKLNPRYIGPFKVLEKIGKVAYKLELPEEMSRVHNTFHVSNLKKCHADEPLAVLLDGLHFDDKLHFVEEPVEIMDHEVKRLKQSRIPLVKVASDDLRGALFVIYLIFAHSRPPYYLNLVYISLGFLSMGMDGNFLRYIDNAWRLWSSSKSATQVQESKCILKVHGFLGCHLSGVHPIYGLYKRHGQWLASSWISEFLLKVLCICGSNHEDVKEHMEKVLKTVDLFHVPYITQGQVMLRFFPMSLTGATSRWLRNKPSGLEVPTQQILHSKGATPTKTAADAKVFFQEMAKYSHKWHNGTSRTRSTKTSDGLDVKNVKDPTTPKIVNSKKKEKYPRSFTLPWYINNVCFDNALADLGDSGIAKNLLVSIGKFVFLVDFIILDMPDDVKLPLILGRPFLSTAHAKIDVFIRKITLRAWLMGETLVLNRSLDPFYDNYIELNDLNVPLEVKRNQVDDLMPTIEKGEAVDKQIIMEVKSRGDDKTVSKIFGYPSDYNQVVQDMDPYLDVGMGEVVVGEPFCMVPCVETKRFDGLITIHNKYESVTYQMVWSISIFKRHTNEQCNKIPPLLKVIKIDMMNGISHSYQKLKGFYKEVLNLGPEYIWDAKMEEWLAHGHISVHEIE</sequence>
<dbReference type="EMBL" id="BKCJ010001855">
    <property type="protein sequence ID" value="GEU44507.1"/>
    <property type="molecule type" value="Genomic_DNA"/>
</dbReference>
<evidence type="ECO:0000256" key="14">
    <source>
        <dbReference type="ARBA" id="ARBA00023172"/>
    </source>
</evidence>
<protein>
    <submittedName>
        <fullName evidence="17">Reverse transcriptase domain-containing protein</fullName>
    </submittedName>
</protein>
<dbReference type="Pfam" id="PF17921">
    <property type="entry name" value="Integrase_H2C2"/>
    <property type="match status" value="1"/>
</dbReference>
<dbReference type="InterPro" id="IPR036397">
    <property type="entry name" value="RNaseH_sf"/>
</dbReference>
<dbReference type="GO" id="GO:0003964">
    <property type="term" value="F:RNA-directed DNA polymerase activity"/>
    <property type="evidence" value="ECO:0007669"/>
    <property type="project" value="UniProtKB-KW"/>
</dbReference>
<evidence type="ECO:0000256" key="4">
    <source>
        <dbReference type="ARBA" id="ARBA00022722"/>
    </source>
</evidence>